<reference evidence="2 3" key="1">
    <citation type="journal article" date="2016" name="Genome Announc.">
        <title>Genome Sequence of Madurella mycetomatis mm55, Isolated from a Human Mycetoma Case in Sudan.</title>
        <authorList>
            <person name="Smit S."/>
            <person name="Derks M.F."/>
            <person name="Bervoets S."/>
            <person name="Fahal A."/>
            <person name="van Leeuwen W."/>
            <person name="van Belkum A."/>
            <person name="van de Sande W.W."/>
        </authorList>
    </citation>
    <scope>NUCLEOTIDE SEQUENCE [LARGE SCALE GENOMIC DNA]</scope>
    <source>
        <strain evidence="3">mm55</strain>
    </source>
</reference>
<accession>A0A175VSB4</accession>
<dbReference type="VEuPathDB" id="FungiDB:MMYC01_210284"/>
<feature type="region of interest" description="Disordered" evidence="1">
    <location>
        <begin position="1"/>
        <end position="38"/>
    </location>
</feature>
<dbReference type="EMBL" id="LCTW02000355">
    <property type="protein sequence ID" value="KXX74407.1"/>
    <property type="molecule type" value="Genomic_DNA"/>
</dbReference>
<dbReference type="Proteomes" id="UP000078237">
    <property type="component" value="Unassembled WGS sequence"/>
</dbReference>
<feature type="compositionally biased region" description="Basic and acidic residues" evidence="1">
    <location>
        <begin position="1"/>
        <end position="13"/>
    </location>
</feature>
<comment type="caution">
    <text evidence="2">The sequence shown here is derived from an EMBL/GenBank/DDBJ whole genome shotgun (WGS) entry which is preliminary data.</text>
</comment>
<protein>
    <submittedName>
        <fullName evidence="2">Uncharacterized protein</fullName>
    </submittedName>
</protein>
<gene>
    <name evidence="2" type="ORF">MMYC01_210284</name>
</gene>
<organism evidence="2 3">
    <name type="scientific">Madurella mycetomatis</name>
    <dbReference type="NCBI Taxonomy" id="100816"/>
    <lineage>
        <taxon>Eukaryota</taxon>
        <taxon>Fungi</taxon>
        <taxon>Dikarya</taxon>
        <taxon>Ascomycota</taxon>
        <taxon>Pezizomycotina</taxon>
        <taxon>Sordariomycetes</taxon>
        <taxon>Sordariomycetidae</taxon>
        <taxon>Sordariales</taxon>
        <taxon>Sordariales incertae sedis</taxon>
        <taxon>Madurella</taxon>
    </lineage>
</organism>
<proteinExistence type="predicted"/>
<keyword evidence="3" id="KW-1185">Reference proteome</keyword>
<dbReference type="AlphaFoldDB" id="A0A175VSB4"/>
<evidence type="ECO:0000256" key="1">
    <source>
        <dbReference type="SAM" id="MobiDB-lite"/>
    </source>
</evidence>
<feature type="compositionally biased region" description="Basic and acidic residues" evidence="1">
    <location>
        <begin position="21"/>
        <end position="38"/>
    </location>
</feature>
<sequence length="103" mass="11544">MPISALDDHRDIPSKGQQNGDRLEGEVCRTHDTGVKPRTILDRTPSARQPLRFAARARNSAQKESDRRVVALALGVRRYTEAMDVRRAGLPHGAEDMTRLRSL</sequence>
<evidence type="ECO:0000313" key="3">
    <source>
        <dbReference type="Proteomes" id="UP000078237"/>
    </source>
</evidence>
<evidence type="ECO:0000313" key="2">
    <source>
        <dbReference type="EMBL" id="KXX74407.1"/>
    </source>
</evidence>
<name>A0A175VSB4_9PEZI</name>